<organism evidence="2 3">
    <name type="scientific">Streptomyces monticola</name>
    <dbReference type="NCBI Taxonomy" id="2666263"/>
    <lineage>
        <taxon>Bacteria</taxon>
        <taxon>Bacillati</taxon>
        <taxon>Actinomycetota</taxon>
        <taxon>Actinomycetes</taxon>
        <taxon>Kitasatosporales</taxon>
        <taxon>Streptomycetaceae</taxon>
        <taxon>Streptomyces</taxon>
    </lineage>
</organism>
<dbReference type="InterPro" id="IPR029039">
    <property type="entry name" value="Flavoprotein-like_sf"/>
</dbReference>
<dbReference type="EMBL" id="JBHTCF010000002">
    <property type="protein sequence ID" value="MFC7303680.1"/>
    <property type="molecule type" value="Genomic_DNA"/>
</dbReference>
<dbReference type="Proteomes" id="UP001596523">
    <property type="component" value="Unassembled WGS sequence"/>
</dbReference>
<dbReference type="PANTHER" id="PTHR30543">
    <property type="entry name" value="CHROMATE REDUCTASE"/>
    <property type="match status" value="1"/>
</dbReference>
<dbReference type="RefSeq" id="WP_381827157.1">
    <property type="nucleotide sequence ID" value="NZ_JBHTCF010000002.1"/>
</dbReference>
<gene>
    <name evidence="2" type="ORF">ACFQVC_05545</name>
</gene>
<dbReference type="Pfam" id="PF03358">
    <property type="entry name" value="FMN_red"/>
    <property type="match status" value="1"/>
</dbReference>
<dbReference type="PANTHER" id="PTHR30543:SF21">
    <property type="entry name" value="NAD(P)H-DEPENDENT FMN REDUCTASE LOT6"/>
    <property type="match status" value="1"/>
</dbReference>
<feature type="domain" description="NADPH-dependent FMN reductase-like" evidence="1">
    <location>
        <begin position="11"/>
        <end position="148"/>
    </location>
</feature>
<comment type="caution">
    <text evidence="2">The sequence shown here is derived from an EMBL/GenBank/DDBJ whole genome shotgun (WGS) entry which is preliminary data.</text>
</comment>
<dbReference type="GO" id="GO:0016491">
    <property type="term" value="F:oxidoreductase activity"/>
    <property type="evidence" value="ECO:0007669"/>
    <property type="project" value="UniProtKB-KW"/>
</dbReference>
<name>A0ABW2JE35_9ACTN</name>
<evidence type="ECO:0000313" key="2">
    <source>
        <dbReference type="EMBL" id="MFC7303680.1"/>
    </source>
</evidence>
<dbReference type="InterPro" id="IPR005025">
    <property type="entry name" value="FMN_Rdtase-like_dom"/>
</dbReference>
<reference evidence="3" key="1">
    <citation type="journal article" date="2019" name="Int. J. Syst. Evol. Microbiol.">
        <title>The Global Catalogue of Microorganisms (GCM) 10K type strain sequencing project: providing services to taxonomists for standard genome sequencing and annotation.</title>
        <authorList>
            <consortium name="The Broad Institute Genomics Platform"/>
            <consortium name="The Broad Institute Genome Sequencing Center for Infectious Disease"/>
            <person name="Wu L."/>
            <person name="Ma J."/>
        </authorList>
    </citation>
    <scope>NUCLEOTIDE SEQUENCE [LARGE SCALE GENOMIC DNA]</scope>
    <source>
        <strain evidence="3">SYNS20</strain>
    </source>
</reference>
<evidence type="ECO:0000259" key="1">
    <source>
        <dbReference type="Pfam" id="PF03358"/>
    </source>
</evidence>
<keyword evidence="3" id="KW-1185">Reference proteome</keyword>
<dbReference type="Gene3D" id="3.40.50.360">
    <property type="match status" value="1"/>
</dbReference>
<dbReference type="EC" id="1.-.-.-" evidence="2"/>
<evidence type="ECO:0000313" key="3">
    <source>
        <dbReference type="Proteomes" id="UP001596523"/>
    </source>
</evidence>
<sequence length="197" mass="21342">MASALEQNPLKVAIIVGATRPGRKADTVADWVRGIAAGRDEAVFEIVDIADFALPHFDEAMPPLYGQYANPHTLKWAEKIGSFDAFVFVTPEYNASIPGVLKNAIDYLAAEWNDKPAGFVGYGMEGGVRAVGHLRVILEDLKVTSVQPAVELTLPVDFEDFTVFKPSEGKDKQVLAMLDALVTEARRPKADAEAEAA</sequence>
<dbReference type="SUPFAM" id="SSF52218">
    <property type="entry name" value="Flavoproteins"/>
    <property type="match status" value="1"/>
</dbReference>
<dbReference type="InterPro" id="IPR050712">
    <property type="entry name" value="NAD(P)H-dep_reductase"/>
</dbReference>
<proteinExistence type="predicted"/>
<keyword evidence="2" id="KW-0560">Oxidoreductase</keyword>
<protein>
    <submittedName>
        <fullName evidence="2">NADPH-dependent FMN reductase</fullName>
        <ecNumber evidence="2">1.-.-.-</ecNumber>
    </submittedName>
</protein>
<accession>A0ABW2JE35</accession>